<dbReference type="InterPro" id="IPR012312">
    <property type="entry name" value="Hemerythrin-like"/>
</dbReference>
<dbReference type="AlphaFoldDB" id="D9SK57"/>
<dbReference type="KEGG" id="gca:Galf_2470"/>
<dbReference type="RefSeq" id="WP_013294389.1">
    <property type="nucleotide sequence ID" value="NC_014394.1"/>
</dbReference>
<dbReference type="OrthoDB" id="9793254at2"/>
<dbReference type="HOGENOM" id="CLU_129685_1_0_4"/>
<accession>D9SK57</accession>
<organism evidence="2 3">
    <name type="scientific">Gallionella capsiferriformans (strain ES-2)</name>
    <name type="common">Gallionella ferruginea capsiferriformans (strain ES-2)</name>
    <dbReference type="NCBI Taxonomy" id="395494"/>
    <lineage>
        <taxon>Bacteria</taxon>
        <taxon>Pseudomonadati</taxon>
        <taxon>Pseudomonadota</taxon>
        <taxon>Betaproteobacteria</taxon>
        <taxon>Nitrosomonadales</taxon>
        <taxon>Gallionellaceae</taxon>
        <taxon>Gallionella</taxon>
    </lineage>
</organism>
<evidence type="ECO:0000259" key="1">
    <source>
        <dbReference type="Pfam" id="PF01814"/>
    </source>
</evidence>
<evidence type="ECO:0000313" key="2">
    <source>
        <dbReference type="EMBL" id="ADL56469.1"/>
    </source>
</evidence>
<evidence type="ECO:0000313" key="3">
    <source>
        <dbReference type="Proteomes" id="UP000001235"/>
    </source>
</evidence>
<name>D9SK57_GALCS</name>
<sequence>MKRSAILQPLSREHHSALILAQTCKRAALSGESAQITQACQRAILAFSAELEVHFQFEEQSLLPLLKSPETQALVQRTLADHERLRALLHGLQQTDAVALDNFGQCLAEHVRFEERELFAVLESLLGAR</sequence>
<dbReference type="Proteomes" id="UP000001235">
    <property type="component" value="Chromosome"/>
</dbReference>
<dbReference type="Pfam" id="PF01814">
    <property type="entry name" value="Hemerythrin"/>
    <property type="match status" value="1"/>
</dbReference>
<gene>
    <name evidence="2" type="ordered locus">Galf_2470</name>
</gene>
<dbReference type="EMBL" id="CP002159">
    <property type="protein sequence ID" value="ADL56469.1"/>
    <property type="molecule type" value="Genomic_DNA"/>
</dbReference>
<dbReference type="eggNOG" id="COG5592">
    <property type="taxonomic scope" value="Bacteria"/>
</dbReference>
<keyword evidence="3" id="KW-1185">Reference proteome</keyword>
<dbReference type="Gene3D" id="1.20.120.520">
    <property type="entry name" value="nmb1532 protein domain like"/>
    <property type="match status" value="1"/>
</dbReference>
<reference evidence="2 3" key="1">
    <citation type="submission" date="2010-08" db="EMBL/GenBank/DDBJ databases">
        <title>Complete sequence of Gallionella capsiferriformans ES-2.</title>
        <authorList>
            <consortium name="US DOE Joint Genome Institute"/>
            <person name="Lucas S."/>
            <person name="Copeland A."/>
            <person name="Lapidus A."/>
            <person name="Cheng J.-F."/>
            <person name="Bruce D."/>
            <person name="Goodwin L."/>
            <person name="Pitluck S."/>
            <person name="Chertkov O."/>
            <person name="Davenport K.W."/>
            <person name="Detter J.C."/>
            <person name="Han C."/>
            <person name="Tapia R."/>
            <person name="Land M."/>
            <person name="Hauser L."/>
            <person name="Chang Y.-J."/>
            <person name="Jeffries C."/>
            <person name="Kyrpides N."/>
            <person name="Ivanova N."/>
            <person name="Mikhailova N."/>
            <person name="Shelobolina E.S."/>
            <person name="Picardal F."/>
            <person name="Roden E."/>
            <person name="Emerson D."/>
            <person name="Woyke T."/>
        </authorList>
    </citation>
    <scope>NUCLEOTIDE SEQUENCE [LARGE SCALE GENOMIC DNA]</scope>
    <source>
        <strain evidence="2 3">ES-2</strain>
    </source>
</reference>
<proteinExistence type="predicted"/>
<feature type="domain" description="Hemerythrin-like" evidence="1">
    <location>
        <begin position="10"/>
        <end position="121"/>
    </location>
</feature>
<protein>
    <recommendedName>
        <fullName evidence="1">Hemerythrin-like domain-containing protein</fullName>
    </recommendedName>
</protein>
<dbReference type="STRING" id="395494.Galf_2470"/>